<dbReference type="WBParaSite" id="nRc.2.0.1.t08706-RA">
    <property type="protein sequence ID" value="nRc.2.0.1.t08706-RA"/>
    <property type="gene ID" value="nRc.2.0.1.g08706"/>
</dbReference>
<feature type="compositionally biased region" description="Low complexity" evidence="1">
    <location>
        <begin position="196"/>
        <end position="209"/>
    </location>
</feature>
<organism evidence="2 3">
    <name type="scientific">Romanomermis culicivorax</name>
    <name type="common">Nematode worm</name>
    <dbReference type="NCBI Taxonomy" id="13658"/>
    <lineage>
        <taxon>Eukaryota</taxon>
        <taxon>Metazoa</taxon>
        <taxon>Ecdysozoa</taxon>
        <taxon>Nematoda</taxon>
        <taxon>Enoplea</taxon>
        <taxon>Dorylaimia</taxon>
        <taxon>Mermithida</taxon>
        <taxon>Mermithoidea</taxon>
        <taxon>Mermithidae</taxon>
        <taxon>Romanomermis</taxon>
    </lineage>
</organism>
<feature type="region of interest" description="Disordered" evidence="1">
    <location>
        <begin position="191"/>
        <end position="210"/>
    </location>
</feature>
<name>A0A915I4M2_ROMCU</name>
<accession>A0A915I4M2</accession>
<dbReference type="Proteomes" id="UP000887565">
    <property type="component" value="Unplaced"/>
</dbReference>
<sequence>MNTNHVLTSTAFHSRLSAHCENYTVPYILVPQAIRSKLASQNCSEKVQHQLQLCAAKANLTSENRSPDQPVNQSSTSTFNPASILFKVHSSSSTDNKLISLNRTCKSYDFYRSCVDDVFRDAAVRKGDADSQGRHCYSYVDDVLSTLMGFFCQPSRRSLLIKNHRCLSEILKKETTKNCLNVFEQSSRMVRKSSSDGKSNADSSSKNSDPQMEFGNLCYAIRYFGDCLGPAVAKNCSADLDFTIRQYVNESLSVIFGGTCEQVTLESEAGEEFGSGANAVGSYEHHVATKNDSRRAINEGSSVSPCRDDVDFMNGISACWKKFTDSSAADLFFKSSRNDSEFSTLTVEQIDNLEEMCALFQSFEQCCDNLSKSKPLCDSSLILANVKSAVEPYCQPPSSVASWKRYGPCLVDALDAPSARKCRKGRGSSCTDEQTTADLVICAKNAVNSTCGSAAAEFYSKYSKRVHVCKVVLKGI</sequence>
<proteinExistence type="predicted"/>
<evidence type="ECO:0000256" key="1">
    <source>
        <dbReference type="SAM" id="MobiDB-lite"/>
    </source>
</evidence>
<keyword evidence="2" id="KW-1185">Reference proteome</keyword>
<dbReference type="AlphaFoldDB" id="A0A915I4M2"/>
<evidence type="ECO:0000313" key="3">
    <source>
        <dbReference type="WBParaSite" id="nRc.2.0.1.t08706-RA"/>
    </source>
</evidence>
<evidence type="ECO:0000313" key="2">
    <source>
        <dbReference type="Proteomes" id="UP000887565"/>
    </source>
</evidence>
<reference evidence="3" key="1">
    <citation type="submission" date="2022-11" db="UniProtKB">
        <authorList>
            <consortium name="WormBaseParasite"/>
        </authorList>
    </citation>
    <scope>IDENTIFICATION</scope>
</reference>
<protein>
    <submittedName>
        <fullName evidence="3">DUF19 domain-containing protein</fullName>
    </submittedName>
</protein>